<dbReference type="PANTHER" id="PTHR11706">
    <property type="entry name" value="SOLUTE CARRIER PROTEIN FAMILY 11 MEMBER"/>
    <property type="match status" value="1"/>
</dbReference>
<evidence type="ECO:0000256" key="6">
    <source>
        <dbReference type="SAM" id="MobiDB-lite"/>
    </source>
</evidence>
<dbReference type="GO" id="GO:0034755">
    <property type="term" value="P:iron ion transmembrane transport"/>
    <property type="evidence" value="ECO:0007669"/>
    <property type="project" value="TreeGrafter"/>
</dbReference>
<sequence>MDTREQPPTSPPALPGNDGKSHRPGKGASKWKTVWEKVGPGIVMASAHVGTSHLVQSTRAGADFGLQLLPFIIMANLVKYPVFEFTTRYAAATHTSIIRGYRIHSVWMVSVYFGIVLLVSVPLTSVVTLVTAGMMAFLFKIPDSFGLPWLSLCILLFNSVLLISGRYSLLDNLIKLVAVVLVVCIVVATVGCLIRGPMNTWPPPEPISEIFSTHLPFVISLMGNMPGPCETSAFNSLWTVEKKKEVMRRRNRKDSDANVVESLEASVRGTLCDFLFGYLVCALLAVCFNVVGAYVMFGSALGFPGNAALFARRLVELFESSLGPWARYVVAIATWATMFSTSLTVQDGYVRVLEECGNVLRVPPGGGAEGEDADDADVDSAASGIEEGGGEELEGGTVAAGAEEMREAERESSEDEDEDGEEERDLEFQQQRMEGGASLKLSGGVYKGRKVSPEAEAEAGPVIIGAVSSLRRSESGKKWKRNEEGEEEEKERAEEFGRVTRQSTMADLLQSSRLSRGPTASLKGGCGVFISKVSLVFTSLLQRFCTLYALLNLLLTGGCLLVLFFFGQDLKRLIDITTIILFFESPFVAAFNLMVTKWGREMPVSVRPGWFLVSLCIAGVLFMAAFAVMLVYVLATAA</sequence>
<feature type="compositionally biased region" description="Acidic residues" evidence="6">
    <location>
        <begin position="412"/>
        <end position="425"/>
    </location>
</feature>
<feature type="transmembrane region" description="Helical" evidence="7">
    <location>
        <begin position="145"/>
        <end position="164"/>
    </location>
</feature>
<evidence type="ECO:0000256" key="2">
    <source>
        <dbReference type="ARBA" id="ARBA00022448"/>
    </source>
</evidence>
<dbReference type="AlphaFoldDB" id="A0A0G4IFM8"/>
<accession>A0A0G4IFM8</accession>
<organism evidence="8">
    <name type="scientific">Chromera velia CCMP2878</name>
    <dbReference type="NCBI Taxonomy" id="1169474"/>
    <lineage>
        <taxon>Eukaryota</taxon>
        <taxon>Sar</taxon>
        <taxon>Alveolata</taxon>
        <taxon>Colpodellida</taxon>
        <taxon>Chromeraceae</taxon>
        <taxon>Chromera</taxon>
    </lineage>
</organism>
<feature type="transmembrane region" description="Helical" evidence="7">
    <location>
        <begin position="610"/>
        <end position="635"/>
    </location>
</feature>
<name>A0A0G4IFM8_9ALVE</name>
<proteinExistence type="predicted"/>
<dbReference type="VEuPathDB" id="CryptoDB:Cvel_13968"/>
<feature type="region of interest" description="Disordered" evidence="6">
    <location>
        <begin position="1"/>
        <end position="27"/>
    </location>
</feature>
<feature type="transmembrane region" description="Helical" evidence="7">
    <location>
        <begin position="547"/>
        <end position="566"/>
    </location>
</feature>
<evidence type="ECO:0000256" key="7">
    <source>
        <dbReference type="SAM" id="Phobius"/>
    </source>
</evidence>
<feature type="transmembrane region" description="Helical" evidence="7">
    <location>
        <begin position="275"/>
        <end position="303"/>
    </location>
</feature>
<dbReference type="PANTHER" id="PTHR11706:SF33">
    <property type="entry name" value="NATURAL RESISTANCE-ASSOCIATED MACROPHAGE PROTEIN 2"/>
    <property type="match status" value="1"/>
</dbReference>
<dbReference type="GO" id="GO:0005384">
    <property type="term" value="F:manganese ion transmembrane transporter activity"/>
    <property type="evidence" value="ECO:0007669"/>
    <property type="project" value="TreeGrafter"/>
</dbReference>
<feature type="transmembrane region" description="Helical" evidence="7">
    <location>
        <begin position="106"/>
        <end position="139"/>
    </location>
</feature>
<keyword evidence="2" id="KW-0813">Transport</keyword>
<feature type="compositionally biased region" description="Acidic residues" evidence="6">
    <location>
        <begin position="369"/>
        <end position="378"/>
    </location>
</feature>
<gene>
    <name evidence="8" type="ORF">Cvel_13968</name>
</gene>
<dbReference type="GO" id="GO:0015086">
    <property type="term" value="F:cadmium ion transmembrane transporter activity"/>
    <property type="evidence" value="ECO:0007669"/>
    <property type="project" value="TreeGrafter"/>
</dbReference>
<reference evidence="8" key="1">
    <citation type="submission" date="2014-11" db="EMBL/GenBank/DDBJ databases">
        <authorList>
            <person name="Otto D Thomas"/>
            <person name="Naeem Raeece"/>
        </authorList>
    </citation>
    <scope>NUCLEOTIDE SEQUENCE</scope>
</reference>
<dbReference type="GO" id="GO:0005886">
    <property type="term" value="C:plasma membrane"/>
    <property type="evidence" value="ECO:0007669"/>
    <property type="project" value="TreeGrafter"/>
</dbReference>
<keyword evidence="4 7" id="KW-1133">Transmembrane helix</keyword>
<evidence type="ECO:0000256" key="1">
    <source>
        <dbReference type="ARBA" id="ARBA00004141"/>
    </source>
</evidence>
<dbReference type="InterPro" id="IPR001046">
    <property type="entry name" value="NRAMP_fam"/>
</dbReference>
<comment type="subcellular location">
    <subcellularLocation>
        <location evidence="1">Membrane</location>
        <topology evidence="1">Multi-pass membrane protein</topology>
    </subcellularLocation>
</comment>
<keyword evidence="3 7" id="KW-0812">Transmembrane</keyword>
<evidence type="ECO:0000313" key="8">
    <source>
        <dbReference type="EMBL" id="CEM55950.1"/>
    </source>
</evidence>
<dbReference type="PhylomeDB" id="A0A0G4IFM8"/>
<dbReference type="EMBL" id="CDMZ01005927">
    <property type="protein sequence ID" value="CEM55950.1"/>
    <property type="molecule type" value="Genomic_DNA"/>
</dbReference>
<evidence type="ECO:0000256" key="4">
    <source>
        <dbReference type="ARBA" id="ARBA00022989"/>
    </source>
</evidence>
<evidence type="ECO:0000256" key="3">
    <source>
        <dbReference type="ARBA" id="ARBA00022692"/>
    </source>
</evidence>
<protein>
    <recommendedName>
        <fullName evidence="9">Amino acid transporter transmembrane domain-containing protein</fullName>
    </recommendedName>
</protein>
<evidence type="ECO:0008006" key="9">
    <source>
        <dbReference type="Google" id="ProtNLM"/>
    </source>
</evidence>
<feature type="transmembrane region" description="Helical" evidence="7">
    <location>
        <begin position="176"/>
        <end position="196"/>
    </location>
</feature>
<evidence type="ECO:0000256" key="5">
    <source>
        <dbReference type="ARBA" id="ARBA00023136"/>
    </source>
</evidence>
<feature type="transmembrane region" description="Helical" evidence="7">
    <location>
        <begin position="573"/>
        <end position="595"/>
    </location>
</feature>
<feature type="region of interest" description="Disordered" evidence="6">
    <location>
        <begin position="362"/>
        <end position="440"/>
    </location>
</feature>
<keyword evidence="5 7" id="KW-0472">Membrane</keyword>